<keyword evidence="6" id="KW-1185">Reference proteome</keyword>
<feature type="transmembrane region" description="Helical" evidence="3">
    <location>
        <begin position="244"/>
        <end position="262"/>
    </location>
</feature>
<feature type="domain" description="Cyclic nucleotide-binding" evidence="4">
    <location>
        <begin position="887"/>
        <end position="991"/>
    </location>
</feature>
<keyword evidence="3" id="KW-0812">Transmembrane</keyword>
<feature type="transmembrane region" description="Helical" evidence="3">
    <location>
        <begin position="152"/>
        <end position="171"/>
    </location>
</feature>
<name>A0A972K294_9BACL</name>
<feature type="transmembrane region" description="Helical" evidence="3">
    <location>
        <begin position="282"/>
        <end position="302"/>
    </location>
</feature>
<dbReference type="GO" id="GO:0016491">
    <property type="term" value="F:oxidoreductase activity"/>
    <property type="evidence" value="ECO:0007669"/>
    <property type="project" value="TreeGrafter"/>
</dbReference>
<evidence type="ECO:0000256" key="3">
    <source>
        <dbReference type="SAM" id="Phobius"/>
    </source>
</evidence>
<feature type="transmembrane region" description="Helical" evidence="3">
    <location>
        <begin position="116"/>
        <end position="140"/>
    </location>
</feature>
<dbReference type="SUPFAM" id="SSF51206">
    <property type="entry name" value="cAMP-binding domain-like"/>
    <property type="match status" value="1"/>
</dbReference>
<evidence type="ECO:0000256" key="2">
    <source>
        <dbReference type="ARBA" id="ARBA00045876"/>
    </source>
</evidence>
<comment type="function">
    <text evidence="2">Catalyzes the hydroxylation of the N(6)-(4-aminobutyl)-L-lysine intermediate produced by deoxyhypusine synthase/DHPS on a critical lysine of the eukaryotic translation initiation factor 5A/eIF-5A. This is the second step of the post-translational modification of that lysine into an unusual amino acid residue named hypusine. Hypusination is unique to mature eIF-5A factor and is essential for its function.</text>
</comment>
<reference evidence="5" key="1">
    <citation type="submission" date="2019-10" db="EMBL/GenBank/DDBJ databases">
        <title>Description of Paenibacillus glebae sp. nov.</title>
        <authorList>
            <person name="Carlier A."/>
            <person name="Qi S."/>
        </authorList>
    </citation>
    <scope>NUCLEOTIDE SEQUENCE</scope>
    <source>
        <strain evidence="5">LMG 31456</strain>
    </source>
</reference>
<feature type="transmembrane region" description="Helical" evidence="3">
    <location>
        <begin position="177"/>
        <end position="196"/>
    </location>
</feature>
<keyword evidence="3" id="KW-1133">Transmembrane helix</keyword>
<dbReference type="SUPFAM" id="SSF103473">
    <property type="entry name" value="MFS general substrate transporter"/>
    <property type="match status" value="1"/>
</dbReference>
<dbReference type="InterPro" id="IPR018490">
    <property type="entry name" value="cNMP-bd_dom_sf"/>
</dbReference>
<keyword evidence="3" id="KW-0472">Membrane</keyword>
<dbReference type="InterPro" id="IPR021133">
    <property type="entry name" value="HEAT_type_2"/>
</dbReference>
<gene>
    <name evidence="5" type="ORF">GC093_10365</name>
</gene>
<feature type="transmembrane region" description="Helical" evidence="3">
    <location>
        <begin position="21"/>
        <end position="45"/>
    </location>
</feature>
<dbReference type="PANTHER" id="PTHR12697">
    <property type="entry name" value="PBS LYASE HEAT-LIKE PROTEIN"/>
    <property type="match status" value="1"/>
</dbReference>
<comment type="caution">
    <text evidence="5">The sequence shown here is derived from an EMBL/GenBank/DDBJ whole genome shotgun (WGS) entry which is preliminary data.</text>
</comment>
<dbReference type="PROSITE" id="PS50077">
    <property type="entry name" value="HEAT_REPEAT"/>
    <property type="match status" value="1"/>
</dbReference>
<sequence length="1020" mass="112819">MVIMSTLFRLLGLRAEDSRKLWVMLPVFYCGGIAELLNYTAFMALFNQRFGVQFLPFVYIVEALIMPLEGWLLAKLAEKLPKAKLMRTLYLMMTGLLLINGLILLGFKLGDIDYRYYYPILFICSNFVVRQLTLLLWSTAFDLCPTQQAKRVMPIFVGAAMVGGITAGFIAQQVTHYWGTEAVYLLSPCFLLLGLWNFRKAIAQYLAPLTIKNEARSGVLETASAVDPSATSGAYIRQMLRNPFLICAVALMTLMPALYFLMEYQYFTTTQQAYPNERDLTAYYGMIITIQFTVALVLQTFAGRLMSWLGASNMLLGIAIVFIGGFGISALFIDTPLGLVAVSGAYAIFYILLYYTAEPCYQLFFKMLPISQRDGVRYVAQGIAASGGILLGALLSLLHSEGLLEIKIQAIIGVAIAALLVAVAWFGRNLYIKELVKSVQSFHTDLSDTAASFLGGMRNTKVLQGVLEYLNDPNDHVRELALEMIGKAKDSSFLPRLVELIHDKNPRIRIAALRAMNLQGATLQELVQVASFLEDEEPGVRVECVKLIAKAEHLKSQSHYFIRMKLLDTHPQVVAEGIRAIYALQSEESYPACDEAVIKLLDTGGEWAVYGCGIIADLKLHTYTDWIISLLEDHRPAVKVAAVHCLGKLQYDESIGFLLLMYPRADQELRKTIVQGLIDMGNKGIAALMEGLQNPHPLIWDACVAALSDLLPESQIRQTLVESCVQRLQDSSKEKALSSAIGTLGLAGLADLAEQRYKEIRIALCDAAWSVLSKLADERVVATVRETVQDENEEIRENGLEVLAEGLGDRRLAYALLDMLKDNGSEAEGEALEDPKVVLEQACHWSDDWLRSIAAHALNGEVQGEMANDQKLLSMLDKVIFLKQVSLFSDVSVDELGLIAGITHEEVFPDQTFLLRQGETNSSMHLIIEGNVELSSVSSNGLESTLGVLGPKQSIGETTALDQAKSSITAQVIFDEVRVLSLRGDNLERLVRLYPEIGIGLLHASSARVRLLESMLTKMG</sequence>
<dbReference type="Pfam" id="PF13646">
    <property type="entry name" value="HEAT_2"/>
    <property type="match status" value="1"/>
</dbReference>
<accession>A0A972K294</accession>
<dbReference type="Gene3D" id="1.20.1250.20">
    <property type="entry name" value="MFS general substrate transporter like domains"/>
    <property type="match status" value="1"/>
</dbReference>
<feature type="transmembrane region" description="Helical" evidence="3">
    <location>
        <begin position="339"/>
        <end position="357"/>
    </location>
</feature>
<dbReference type="CDD" id="cd00038">
    <property type="entry name" value="CAP_ED"/>
    <property type="match status" value="1"/>
</dbReference>
<dbReference type="Gene3D" id="2.60.120.10">
    <property type="entry name" value="Jelly Rolls"/>
    <property type="match status" value="1"/>
</dbReference>
<dbReference type="SMART" id="SM00100">
    <property type="entry name" value="cNMP"/>
    <property type="match status" value="1"/>
</dbReference>
<dbReference type="InterPro" id="IPR011989">
    <property type="entry name" value="ARM-like"/>
</dbReference>
<feature type="transmembrane region" description="Helical" evidence="3">
    <location>
        <begin position="57"/>
        <end position="77"/>
    </location>
</feature>
<feature type="transmembrane region" description="Helical" evidence="3">
    <location>
        <begin position="314"/>
        <end position="333"/>
    </location>
</feature>
<evidence type="ECO:0000313" key="6">
    <source>
        <dbReference type="Proteomes" id="UP000641588"/>
    </source>
</evidence>
<dbReference type="Gene3D" id="1.25.10.10">
    <property type="entry name" value="Leucine-rich Repeat Variant"/>
    <property type="match status" value="2"/>
</dbReference>
<evidence type="ECO:0000256" key="1">
    <source>
        <dbReference type="ARBA" id="ARBA00023159"/>
    </source>
</evidence>
<dbReference type="PANTHER" id="PTHR12697:SF5">
    <property type="entry name" value="DEOXYHYPUSINE HYDROXYLASE"/>
    <property type="match status" value="1"/>
</dbReference>
<protein>
    <submittedName>
        <fullName evidence="5">Cyclic nucleotide-binding domain-containing protein</fullName>
    </submittedName>
</protein>
<evidence type="ECO:0000259" key="4">
    <source>
        <dbReference type="PROSITE" id="PS50042"/>
    </source>
</evidence>
<feature type="transmembrane region" description="Helical" evidence="3">
    <location>
        <begin position="406"/>
        <end position="427"/>
    </location>
</feature>
<dbReference type="Proteomes" id="UP000641588">
    <property type="component" value="Unassembled WGS sequence"/>
</dbReference>
<dbReference type="InterPro" id="IPR014710">
    <property type="entry name" value="RmlC-like_jellyroll"/>
</dbReference>
<dbReference type="AlphaFoldDB" id="A0A972K294"/>
<keyword evidence="1" id="KW-0010">Activator</keyword>
<organism evidence="5 6">
    <name type="scientific">Paenibacillus foliorum</name>
    <dbReference type="NCBI Taxonomy" id="2654974"/>
    <lineage>
        <taxon>Bacteria</taxon>
        <taxon>Bacillati</taxon>
        <taxon>Bacillota</taxon>
        <taxon>Bacilli</taxon>
        <taxon>Bacillales</taxon>
        <taxon>Paenibacillaceae</taxon>
        <taxon>Paenibacillus</taxon>
    </lineage>
</organism>
<dbReference type="SUPFAM" id="SSF48371">
    <property type="entry name" value="ARM repeat"/>
    <property type="match status" value="1"/>
</dbReference>
<dbReference type="InterPro" id="IPR036259">
    <property type="entry name" value="MFS_trans_sf"/>
</dbReference>
<evidence type="ECO:0000313" key="5">
    <source>
        <dbReference type="EMBL" id="NOU93622.1"/>
    </source>
</evidence>
<dbReference type="EMBL" id="WHOD01000049">
    <property type="protein sequence ID" value="NOU93622.1"/>
    <property type="molecule type" value="Genomic_DNA"/>
</dbReference>
<feature type="transmembrane region" description="Helical" evidence="3">
    <location>
        <begin position="89"/>
        <end position="110"/>
    </location>
</feature>
<dbReference type="InterPro" id="IPR016024">
    <property type="entry name" value="ARM-type_fold"/>
</dbReference>
<dbReference type="Pfam" id="PF00027">
    <property type="entry name" value="cNMP_binding"/>
    <property type="match status" value="1"/>
</dbReference>
<dbReference type="InterPro" id="IPR000595">
    <property type="entry name" value="cNMP-bd_dom"/>
</dbReference>
<dbReference type="PROSITE" id="PS50042">
    <property type="entry name" value="CNMP_BINDING_3"/>
    <property type="match status" value="1"/>
</dbReference>
<proteinExistence type="predicted"/>
<feature type="transmembrane region" description="Helical" evidence="3">
    <location>
        <begin position="378"/>
        <end position="400"/>
    </location>
</feature>